<proteinExistence type="predicted"/>
<evidence type="ECO:0000256" key="4">
    <source>
        <dbReference type="SAM" id="SignalP"/>
    </source>
</evidence>
<dbReference type="eggNOG" id="ENOG5032VCW">
    <property type="taxonomic scope" value="Bacteria"/>
</dbReference>
<keyword evidence="3" id="KW-1133">Transmembrane helix</keyword>
<dbReference type="KEGG" id="sli:Slin_3306"/>
<dbReference type="RefSeq" id="WP_012927838.1">
    <property type="nucleotide sequence ID" value="NC_013730.1"/>
</dbReference>
<evidence type="ECO:0000256" key="1">
    <source>
        <dbReference type="SAM" id="Coils"/>
    </source>
</evidence>
<name>D2QNC8_SPILD</name>
<reference evidence="5 6" key="1">
    <citation type="journal article" date="2010" name="Stand. Genomic Sci.">
        <title>Complete genome sequence of Spirosoma linguale type strain (1).</title>
        <authorList>
            <person name="Lail K."/>
            <person name="Sikorski J."/>
            <person name="Saunders E."/>
            <person name="Lapidus A."/>
            <person name="Glavina Del Rio T."/>
            <person name="Copeland A."/>
            <person name="Tice H."/>
            <person name="Cheng J.-F."/>
            <person name="Lucas S."/>
            <person name="Nolan M."/>
            <person name="Bruce D."/>
            <person name="Goodwin L."/>
            <person name="Pitluck S."/>
            <person name="Ivanova N."/>
            <person name="Mavromatis K."/>
            <person name="Ovchinnikova G."/>
            <person name="Pati A."/>
            <person name="Chen A."/>
            <person name="Palaniappan K."/>
            <person name="Land M."/>
            <person name="Hauser L."/>
            <person name="Chang Y.-J."/>
            <person name="Jeffries C.D."/>
            <person name="Chain P."/>
            <person name="Brettin T."/>
            <person name="Detter J.C."/>
            <person name="Schuetze A."/>
            <person name="Rohde M."/>
            <person name="Tindall B.J."/>
            <person name="Goeker M."/>
            <person name="Bristow J."/>
            <person name="Eisen J.A."/>
            <person name="Markowitz V."/>
            <person name="Hugenholtz P."/>
            <person name="Kyrpides N.C."/>
            <person name="Klenk H.-P."/>
            <person name="Chen F."/>
        </authorList>
    </citation>
    <scope>NUCLEOTIDE SEQUENCE [LARGE SCALE GENOMIC DNA]</scope>
    <source>
        <strain evidence="6">ATCC 33905 / DSM 74 / LMG 10896 / Claus 1</strain>
    </source>
</reference>
<feature type="region of interest" description="Disordered" evidence="2">
    <location>
        <begin position="285"/>
        <end position="331"/>
    </location>
</feature>
<feature type="compositionally biased region" description="Polar residues" evidence="2">
    <location>
        <begin position="149"/>
        <end position="167"/>
    </location>
</feature>
<evidence type="ECO:0000313" key="5">
    <source>
        <dbReference type="EMBL" id="ADB39317.1"/>
    </source>
</evidence>
<keyword evidence="4" id="KW-0732">Signal</keyword>
<sequence>MNLLQCTFRTTVVLLASASLSFAQNTNQAAVDTLTKDVAIAVFAKISQPKAQEIYAQLLACDDGCDPQQVIRGVGSWDQVGAKMQELSELKNTARFVSLPPEEANAAIRKQLAMFYAKYKTDQNYGKPLSPDVQARMLAKIDALLPPAETSQTAPPADKTTTASQPTGEEETGISPAALQLSQLERQTKEAQEKQLWMLLLGAVGGLIVGAGAVYLLAYRGAKTEVDRLISENRQLSKENDGLRHKPVNETRKPQGDLVQKASAFDAITAELGTNNPLAAIRQLKSQPGSADSSPAPKVIPRARQSESIVESTPPRPTPVQKQPVAVPPLSPAPVPAPVAAPSPAPTPTPVRSAVFYFPPPDPNGQFDSQHKADTLSPESAYRFSIDANNPSIATFRFEAEPGRVARFLTYRNYMIEPACDSENSYMTSHTRITMRRDGEAVLENGSWRVKNKALIRYE</sequence>
<protein>
    <submittedName>
        <fullName evidence="5">Uncharacterized protein</fullName>
    </submittedName>
</protein>
<feature type="signal peptide" evidence="4">
    <location>
        <begin position="1"/>
        <end position="29"/>
    </location>
</feature>
<gene>
    <name evidence="5" type="ordered locus">Slin_3306</name>
</gene>
<keyword evidence="6" id="KW-1185">Reference proteome</keyword>
<feature type="coiled-coil region" evidence="1">
    <location>
        <begin position="219"/>
        <end position="246"/>
    </location>
</feature>
<accession>D2QNC8</accession>
<keyword evidence="1" id="KW-0175">Coiled coil</keyword>
<organism evidence="5 6">
    <name type="scientific">Spirosoma linguale (strain ATCC 33905 / DSM 74 / LMG 10896 / Claus 1)</name>
    <dbReference type="NCBI Taxonomy" id="504472"/>
    <lineage>
        <taxon>Bacteria</taxon>
        <taxon>Pseudomonadati</taxon>
        <taxon>Bacteroidota</taxon>
        <taxon>Cytophagia</taxon>
        <taxon>Cytophagales</taxon>
        <taxon>Cytophagaceae</taxon>
        <taxon>Spirosoma</taxon>
    </lineage>
</organism>
<keyword evidence="3" id="KW-0812">Transmembrane</keyword>
<feature type="chain" id="PRO_5003035774" evidence="4">
    <location>
        <begin position="30"/>
        <end position="459"/>
    </location>
</feature>
<dbReference type="STRING" id="504472.Slin_3306"/>
<dbReference type="HOGENOM" id="CLU_595671_0_0_10"/>
<evidence type="ECO:0000313" key="6">
    <source>
        <dbReference type="Proteomes" id="UP000002028"/>
    </source>
</evidence>
<dbReference type="EMBL" id="CP001769">
    <property type="protein sequence ID" value="ADB39317.1"/>
    <property type="molecule type" value="Genomic_DNA"/>
</dbReference>
<feature type="transmembrane region" description="Helical" evidence="3">
    <location>
        <begin position="196"/>
        <end position="218"/>
    </location>
</feature>
<evidence type="ECO:0000256" key="3">
    <source>
        <dbReference type="SAM" id="Phobius"/>
    </source>
</evidence>
<dbReference type="Proteomes" id="UP000002028">
    <property type="component" value="Chromosome"/>
</dbReference>
<feature type="region of interest" description="Disordered" evidence="2">
    <location>
        <begin position="147"/>
        <end position="173"/>
    </location>
</feature>
<dbReference type="AlphaFoldDB" id="D2QNC8"/>
<evidence type="ECO:0000256" key="2">
    <source>
        <dbReference type="SAM" id="MobiDB-lite"/>
    </source>
</evidence>
<keyword evidence="3" id="KW-0472">Membrane</keyword>